<feature type="domain" description="HTH marR-type" evidence="2">
    <location>
        <begin position="1"/>
        <end position="127"/>
    </location>
</feature>
<dbReference type="EMBL" id="MWQN01000004">
    <property type="protein sequence ID" value="OPC76976.1"/>
    <property type="molecule type" value="Genomic_DNA"/>
</dbReference>
<dbReference type="AlphaFoldDB" id="A0A1T3NJG6"/>
<keyword evidence="4" id="KW-1185">Reference proteome</keyword>
<dbReference type="Pfam" id="PF01047">
    <property type="entry name" value="MarR"/>
    <property type="match status" value="1"/>
</dbReference>
<proteinExistence type="predicted"/>
<dbReference type="SUPFAM" id="SSF46785">
    <property type="entry name" value="Winged helix' DNA-binding domain"/>
    <property type="match status" value="1"/>
</dbReference>
<feature type="compositionally biased region" description="Basic and acidic residues" evidence="1">
    <location>
        <begin position="388"/>
        <end position="403"/>
    </location>
</feature>
<protein>
    <recommendedName>
        <fullName evidence="2">HTH marR-type domain-containing protein</fullName>
    </recommendedName>
</protein>
<reference evidence="3 4" key="1">
    <citation type="submission" date="2017-03" db="EMBL/GenBank/DDBJ databases">
        <title>Draft genome sequence of Streptomyces scabrisporus NF3, endophyte isolated from Amphipterygium adstringens.</title>
        <authorList>
            <person name="Vazquez M."/>
            <person name="Ceapa C.D."/>
            <person name="Rodriguez Luna D."/>
            <person name="Sanchez Esquivel S."/>
        </authorList>
    </citation>
    <scope>NUCLEOTIDE SEQUENCE [LARGE SCALE GENOMIC DNA]</scope>
    <source>
        <strain evidence="3 4">NF3</strain>
    </source>
</reference>
<dbReference type="InterPro" id="IPR036388">
    <property type="entry name" value="WH-like_DNA-bd_sf"/>
</dbReference>
<dbReference type="Proteomes" id="UP000190037">
    <property type="component" value="Unassembled WGS sequence"/>
</dbReference>
<evidence type="ECO:0000313" key="3">
    <source>
        <dbReference type="EMBL" id="OPC76976.1"/>
    </source>
</evidence>
<comment type="caution">
    <text evidence="3">The sequence shown here is derived from an EMBL/GenBank/DDBJ whole genome shotgun (WGS) entry which is preliminary data.</text>
</comment>
<dbReference type="PANTHER" id="PTHR33164:SF94">
    <property type="entry name" value="TRANSCRIPTIONAL REGULATORY PROTEIN-RELATED"/>
    <property type="match status" value="1"/>
</dbReference>
<feature type="compositionally biased region" description="Basic and acidic residues" evidence="1">
    <location>
        <begin position="167"/>
        <end position="187"/>
    </location>
</feature>
<dbReference type="STRING" id="159449.B4N89_41025"/>
<feature type="region of interest" description="Disordered" evidence="1">
    <location>
        <begin position="372"/>
        <end position="403"/>
    </location>
</feature>
<dbReference type="InterPro" id="IPR036390">
    <property type="entry name" value="WH_DNA-bd_sf"/>
</dbReference>
<evidence type="ECO:0000313" key="4">
    <source>
        <dbReference type="Proteomes" id="UP000190037"/>
    </source>
</evidence>
<dbReference type="GO" id="GO:0003700">
    <property type="term" value="F:DNA-binding transcription factor activity"/>
    <property type="evidence" value="ECO:0007669"/>
    <property type="project" value="InterPro"/>
</dbReference>
<feature type="compositionally biased region" description="Basic and acidic residues" evidence="1">
    <location>
        <begin position="137"/>
        <end position="156"/>
    </location>
</feature>
<dbReference type="InterPro" id="IPR000835">
    <property type="entry name" value="HTH_MarR-typ"/>
</dbReference>
<dbReference type="GO" id="GO:0006950">
    <property type="term" value="P:response to stress"/>
    <property type="evidence" value="ECO:0007669"/>
    <property type="project" value="TreeGrafter"/>
</dbReference>
<sequence>MAASRLVMAISTRALAGIEPVLTLPQLRTLVVPAEHAPVKPAALAASLGVNPSTAMRTVDRLEVAGLVDRRTDPDARREVTRRLTVPGTRLVERVMTARRAEVVALPARVPPGRRADLAPALRALLEAADDPVPRAGDCRERPVDEIGGGDRRKDPSAPPGSNGRRRTAETELVDERGVPHGVDVRIGDAQAAEPDRDPGPVVVGVRSDSGRGGGEPGEQDGGRQRVDGPVGALGGVAHGGDAKAPPYQYGESDHAGDAGRAAVYQCVRSVEVFADVQFLGPALRYEEPGDVSGGHEQQPVVEQGSVDAQQAALVQLAGACGESETVVVIAPGRARDRQDRHQIGSTAHKAGRDKRVILVGPLAGNVSMAEAEAEGELGTGRASTPVSDRRGSARDLQDSPRPVERVLWGERRPAHLAGRAFSEIGDPACPAGGVIGRVASAISIPTPSPPAMSG</sequence>
<dbReference type="Gene3D" id="1.10.10.10">
    <property type="entry name" value="Winged helix-like DNA-binding domain superfamily/Winged helix DNA-binding domain"/>
    <property type="match status" value="1"/>
</dbReference>
<gene>
    <name evidence="3" type="ORF">B4N89_41025</name>
</gene>
<name>A0A1T3NJG6_9ACTN</name>
<dbReference type="InterPro" id="IPR039422">
    <property type="entry name" value="MarR/SlyA-like"/>
</dbReference>
<evidence type="ECO:0000256" key="1">
    <source>
        <dbReference type="SAM" id="MobiDB-lite"/>
    </source>
</evidence>
<feature type="region of interest" description="Disordered" evidence="1">
    <location>
        <begin position="133"/>
        <end position="228"/>
    </location>
</feature>
<accession>A0A1T3NJG6</accession>
<dbReference type="SMART" id="SM00347">
    <property type="entry name" value="HTH_MARR"/>
    <property type="match status" value="1"/>
</dbReference>
<dbReference type="PROSITE" id="PS50995">
    <property type="entry name" value="HTH_MARR_2"/>
    <property type="match status" value="1"/>
</dbReference>
<dbReference type="PANTHER" id="PTHR33164">
    <property type="entry name" value="TRANSCRIPTIONAL REGULATOR, MARR FAMILY"/>
    <property type="match status" value="1"/>
</dbReference>
<organism evidence="3 4">
    <name type="scientific">Embleya scabrispora</name>
    <dbReference type="NCBI Taxonomy" id="159449"/>
    <lineage>
        <taxon>Bacteria</taxon>
        <taxon>Bacillati</taxon>
        <taxon>Actinomycetota</taxon>
        <taxon>Actinomycetes</taxon>
        <taxon>Kitasatosporales</taxon>
        <taxon>Streptomycetaceae</taxon>
        <taxon>Embleya</taxon>
    </lineage>
</organism>
<evidence type="ECO:0000259" key="2">
    <source>
        <dbReference type="PROSITE" id="PS50995"/>
    </source>
</evidence>